<comment type="caution">
    <text evidence="1">The sequence shown here is derived from an EMBL/GenBank/DDBJ whole genome shotgun (WGS) entry which is preliminary data.</text>
</comment>
<protein>
    <submittedName>
        <fullName evidence="1">Uncharacterized protein</fullName>
    </submittedName>
</protein>
<dbReference type="Proteomes" id="UP001419268">
    <property type="component" value="Unassembled WGS sequence"/>
</dbReference>
<gene>
    <name evidence="1" type="ORF">Scep_022174</name>
</gene>
<evidence type="ECO:0000313" key="2">
    <source>
        <dbReference type="Proteomes" id="UP001419268"/>
    </source>
</evidence>
<name>A0AAP0I219_9MAGN</name>
<sequence length="146" mass="15842">MCGVGKDLCQYEKWIDLKYANFNEDSDILELILKPLEAINSELKGLRRGVQGTTRLDGKRVTRKIKKKSEAAGLGCMGATAPPQRQVQEHITSWRCIGATMPPQRQAVKLLHNPSAGVVTMAVLVLVEEREGANHDDDDSSGGGGG</sequence>
<reference evidence="1 2" key="1">
    <citation type="submission" date="2024-01" db="EMBL/GenBank/DDBJ databases">
        <title>Genome assemblies of Stephania.</title>
        <authorList>
            <person name="Yang L."/>
        </authorList>
    </citation>
    <scope>NUCLEOTIDE SEQUENCE [LARGE SCALE GENOMIC DNA]</scope>
    <source>
        <strain evidence="1">JXDWG</strain>
        <tissue evidence="1">Leaf</tissue>
    </source>
</reference>
<accession>A0AAP0I219</accession>
<keyword evidence="2" id="KW-1185">Reference proteome</keyword>
<evidence type="ECO:0000313" key="1">
    <source>
        <dbReference type="EMBL" id="KAK9105330.1"/>
    </source>
</evidence>
<dbReference type="EMBL" id="JBBNAG010000009">
    <property type="protein sequence ID" value="KAK9105330.1"/>
    <property type="molecule type" value="Genomic_DNA"/>
</dbReference>
<organism evidence="1 2">
    <name type="scientific">Stephania cephalantha</name>
    <dbReference type="NCBI Taxonomy" id="152367"/>
    <lineage>
        <taxon>Eukaryota</taxon>
        <taxon>Viridiplantae</taxon>
        <taxon>Streptophyta</taxon>
        <taxon>Embryophyta</taxon>
        <taxon>Tracheophyta</taxon>
        <taxon>Spermatophyta</taxon>
        <taxon>Magnoliopsida</taxon>
        <taxon>Ranunculales</taxon>
        <taxon>Menispermaceae</taxon>
        <taxon>Menispermoideae</taxon>
        <taxon>Cissampelideae</taxon>
        <taxon>Stephania</taxon>
    </lineage>
</organism>
<dbReference type="AlphaFoldDB" id="A0AAP0I219"/>
<proteinExistence type="predicted"/>